<proteinExistence type="predicted"/>
<organism evidence="1">
    <name type="scientific">Siphoviridae sp. ct5Px37</name>
    <dbReference type="NCBI Taxonomy" id="2826293"/>
    <lineage>
        <taxon>Viruses</taxon>
        <taxon>Duplodnaviria</taxon>
        <taxon>Heunggongvirae</taxon>
        <taxon>Uroviricota</taxon>
        <taxon>Caudoviricetes</taxon>
    </lineage>
</organism>
<name>A0A8S5N3Y2_9CAUD</name>
<sequence>MPDNPPVRGCLSSCQRVRRKKKKGLSCILLGRLSPDRPVYQEVPHSGLTRPVSAMG</sequence>
<dbReference type="EMBL" id="BK015055">
    <property type="protein sequence ID" value="DAD89184.1"/>
    <property type="molecule type" value="Genomic_DNA"/>
</dbReference>
<accession>A0A8S5N3Y2</accession>
<evidence type="ECO:0000313" key="1">
    <source>
        <dbReference type="EMBL" id="DAD89184.1"/>
    </source>
</evidence>
<reference evidence="1" key="1">
    <citation type="journal article" date="2021" name="Proc. Natl. Acad. Sci. U.S.A.">
        <title>A Catalog of Tens of Thousands of Viruses from Human Metagenomes Reveals Hidden Associations with Chronic Diseases.</title>
        <authorList>
            <person name="Tisza M.J."/>
            <person name="Buck C.B."/>
        </authorList>
    </citation>
    <scope>NUCLEOTIDE SEQUENCE</scope>
    <source>
        <strain evidence="1">Ct5Px37</strain>
    </source>
</reference>
<protein>
    <submittedName>
        <fullName evidence="1">Uncharacterized protein</fullName>
    </submittedName>
</protein>